<feature type="signal peptide" evidence="1">
    <location>
        <begin position="1"/>
        <end position="28"/>
    </location>
</feature>
<organism evidence="2">
    <name type="scientific">Culex pipiens</name>
    <name type="common">House mosquito</name>
    <dbReference type="NCBI Taxonomy" id="7175"/>
    <lineage>
        <taxon>Eukaryota</taxon>
        <taxon>Metazoa</taxon>
        <taxon>Ecdysozoa</taxon>
        <taxon>Arthropoda</taxon>
        <taxon>Hexapoda</taxon>
        <taxon>Insecta</taxon>
        <taxon>Pterygota</taxon>
        <taxon>Neoptera</taxon>
        <taxon>Endopterygota</taxon>
        <taxon>Diptera</taxon>
        <taxon>Nematocera</taxon>
        <taxon>Culicoidea</taxon>
        <taxon>Culicidae</taxon>
        <taxon>Culicinae</taxon>
        <taxon>Culicini</taxon>
        <taxon>Culex</taxon>
        <taxon>Culex</taxon>
    </lineage>
</organism>
<proteinExistence type="predicted"/>
<dbReference type="AlphaFoldDB" id="A0A8D8JYH7"/>
<accession>A0A8D8JYH7</accession>
<keyword evidence="1" id="KW-0732">Signal</keyword>
<sequence>MQKCKTFLFRSDLKISLILIVTHLDVLCEKVAGSIVAALMCRLQEHLLVLVRICWLRTVQEMKERERNRDVWSSVDVQPGTEGRLRKLLPNPGAQGYSVFPIH</sequence>
<reference evidence="2" key="1">
    <citation type="submission" date="2021-05" db="EMBL/GenBank/DDBJ databases">
        <authorList>
            <person name="Alioto T."/>
            <person name="Alioto T."/>
            <person name="Gomez Garrido J."/>
        </authorList>
    </citation>
    <scope>NUCLEOTIDE SEQUENCE</scope>
</reference>
<feature type="chain" id="PRO_5036261187" evidence="1">
    <location>
        <begin position="29"/>
        <end position="103"/>
    </location>
</feature>
<protein>
    <submittedName>
        <fullName evidence="2">(northern house mosquito) hypothetical protein</fullName>
    </submittedName>
</protein>
<evidence type="ECO:0000256" key="1">
    <source>
        <dbReference type="SAM" id="SignalP"/>
    </source>
</evidence>
<dbReference type="EMBL" id="HBUE01309669">
    <property type="protein sequence ID" value="CAG6582695.1"/>
    <property type="molecule type" value="Transcribed_RNA"/>
</dbReference>
<evidence type="ECO:0000313" key="2">
    <source>
        <dbReference type="EMBL" id="CAG6582695.1"/>
    </source>
</evidence>
<dbReference type="EMBL" id="HBUE01203453">
    <property type="protein sequence ID" value="CAG6530854.1"/>
    <property type="molecule type" value="Transcribed_RNA"/>
</dbReference>
<name>A0A8D8JYH7_CULPI</name>